<sequence>MIAYVRLERFKCFLDETIPLAPLTILAGANNTGKSSVIQALLLLKQTVETSRYTEHRITTLNFKESTKVCVGLTPTFWTIPLNGTYVNMGSAGDLFCQWSEKDINSIFISFAVKDHPDKIFKIGLLCDLNHLTAQHVSTESNDDFYALHAILKQIRFTYIGAMRTGPQLLYPVSNESRWNMSVGNMGQFTVHCLHEFGQSPIATKELYYTTSGDNGKQSNPDTLLYQAEQWMNYLIPGIRFEYKKIPESDVLTMGISNYNKNTEYFRPTNVGFGITYCLPIVVAALMSKKGDVLICENPESHLHPEAQSHLAVFLVRVASAGIQVITETHSDHILNGIRVAVKRGIIKSSGVAINYFNKDYKLSRPVMDKDGRIDSWPEGFFDQINTDLGELL</sequence>
<dbReference type="AlphaFoldDB" id="A0A0F3GQD8"/>
<comment type="caution">
    <text evidence="4">The sequence shown here is derived from an EMBL/GenBank/DDBJ whole genome shotgun (WGS) entry which is preliminary data.</text>
</comment>
<dbReference type="EMBL" id="LACI01001595">
    <property type="protein sequence ID" value="KJU84150.1"/>
    <property type="molecule type" value="Genomic_DNA"/>
</dbReference>
<dbReference type="Proteomes" id="UP000033423">
    <property type="component" value="Unassembled WGS sequence"/>
</dbReference>
<evidence type="ECO:0000259" key="2">
    <source>
        <dbReference type="Pfam" id="PF13175"/>
    </source>
</evidence>
<feature type="domain" description="DUF3696" evidence="1">
    <location>
        <begin position="347"/>
        <end position="392"/>
    </location>
</feature>
<dbReference type="InterPro" id="IPR041685">
    <property type="entry name" value="AAA_GajA/Old/RecF-like"/>
</dbReference>
<dbReference type="GO" id="GO:0016887">
    <property type="term" value="F:ATP hydrolysis activity"/>
    <property type="evidence" value="ECO:0007669"/>
    <property type="project" value="InterPro"/>
</dbReference>
<dbReference type="PANTHER" id="PTHR43581">
    <property type="entry name" value="ATP/GTP PHOSPHATASE"/>
    <property type="match status" value="1"/>
</dbReference>
<gene>
    <name evidence="4" type="ORF">MBAV_003655</name>
</gene>
<dbReference type="Pfam" id="PF13304">
    <property type="entry name" value="AAA_21"/>
    <property type="match status" value="1"/>
</dbReference>
<reference evidence="4 5" key="1">
    <citation type="submission" date="2015-02" db="EMBL/GenBank/DDBJ databases">
        <title>Single-cell genomics of uncultivated deep-branching MTB reveals a conserved set of magnetosome genes.</title>
        <authorList>
            <person name="Kolinko S."/>
            <person name="Richter M."/>
            <person name="Glockner F.O."/>
            <person name="Brachmann A."/>
            <person name="Schuler D."/>
        </authorList>
    </citation>
    <scope>NUCLEOTIDE SEQUENCE [LARGE SCALE GENOMIC DNA]</scope>
    <source>
        <strain evidence="4">TM-1</strain>
    </source>
</reference>
<dbReference type="PANTHER" id="PTHR43581:SF2">
    <property type="entry name" value="EXCINUCLEASE ATPASE SUBUNIT"/>
    <property type="match status" value="1"/>
</dbReference>
<evidence type="ECO:0000313" key="5">
    <source>
        <dbReference type="Proteomes" id="UP000033423"/>
    </source>
</evidence>
<protein>
    <submittedName>
        <fullName evidence="4">Putative P-loop ATP-binding protein</fullName>
    </submittedName>
</protein>
<keyword evidence="4" id="KW-0547">Nucleotide-binding</keyword>
<name>A0A0F3GQD8_9BACT</name>
<evidence type="ECO:0000259" key="1">
    <source>
        <dbReference type="Pfam" id="PF12476"/>
    </source>
</evidence>
<dbReference type="InterPro" id="IPR022532">
    <property type="entry name" value="DUF3696"/>
</dbReference>
<organism evidence="4 5">
    <name type="scientific">Candidatus Magnetobacterium bavaricum</name>
    <dbReference type="NCBI Taxonomy" id="29290"/>
    <lineage>
        <taxon>Bacteria</taxon>
        <taxon>Pseudomonadati</taxon>
        <taxon>Nitrospirota</taxon>
        <taxon>Thermodesulfovibrionia</taxon>
        <taxon>Thermodesulfovibrionales</taxon>
        <taxon>Candidatus Magnetobacteriaceae</taxon>
        <taxon>Candidatus Magnetobacterium</taxon>
    </lineage>
</organism>
<dbReference type="InterPro" id="IPR003959">
    <property type="entry name" value="ATPase_AAA_core"/>
</dbReference>
<dbReference type="GO" id="GO:0005524">
    <property type="term" value="F:ATP binding"/>
    <property type="evidence" value="ECO:0007669"/>
    <property type="project" value="UniProtKB-KW"/>
</dbReference>
<dbReference type="Pfam" id="PF12476">
    <property type="entry name" value="DUF3696"/>
    <property type="match status" value="1"/>
</dbReference>
<feature type="domain" description="ATPase AAA-type core" evidence="3">
    <location>
        <begin position="257"/>
        <end position="336"/>
    </location>
</feature>
<dbReference type="Gene3D" id="3.40.50.300">
    <property type="entry name" value="P-loop containing nucleotide triphosphate hydrolases"/>
    <property type="match status" value="2"/>
</dbReference>
<accession>A0A0F3GQD8</accession>
<dbReference type="PATRIC" id="fig|29290.4.peg.4861"/>
<dbReference type="InterPro" id="IPR027417">
    <property type="entry name" value="P-loop_NTPase"/>
</dbReference>
<proteinExistence type="predicted"/>
<keyword evidence="4" id="KW-0067">ATP-binding</keyword>
<dbReference type="SUPFAM" id="SSF52540">
    <property type="entry name" value="P-loop containing nucleoside triphosphate hydrolases"/>
    <property type="match status" value="1"/>
</dbReference>
<dbReference type="InterPro" id="IPR051396">
    <property type="entry name" value="Bact_Antivir_Def_Nuclease"/>
</dbReference>
<evidence type="ECO:0000259" key="3">
    <source>
        <dbReference type="Pfam" id="PF13304"/>
    </source>
</evidence>
<feature type="domain" description="Endonuclease GajA/Old nuclease/RecF-like AAA" evidence="2">
    <location>
        <begin position="1"/>
        <end position="64"/>
    </location>
</feature>
<dbReference type="InterPro" id="IPR014592">
    <property type="entry name" value="P-loop_UCP034888"/>
</dbReference>
<dbReference type="PIRSF" id="PIRSF034888">
    <property type="entry name" value="P-loop_UCP034888"/>
    <property type="match status" value="1"/>
</dbReference>
<evidence type="ECO:0000313" key="4">
    <source>
        <dbReference type="EMBL" id="KJU84150.1"/>
    </source>
</evidence>
<dbReference type="Pfam" id="PF13175">
    <property type="entry name" value="AAA_15"/>
    <property type="match status" value="1"/>
</dbReference>
<keyword evidence="5" id="KW-1185">Reference proteome</keyword>